<sequence>MRDDDVEVLVIGAGLAGLRCAGVLAAAGREVRVWEAGDDVGGRIRTDAIDGFLCDRGFQVLNPAYPELDACVDIAALRLQPFAAGVAVRRERGTAVLAHPLREPARVPKMLASGMIAPREAFGLGRWAAGALRPHTIKSGHGDGTVRERLDRCGARGELRRVVDRFLAGVVLEDTGATSNAFCLLLTRMFVLGVPGLPADGMRALPHLLAAPLRSRITLGRRATHVERDGNRWTVRGPDAVVRARDVVVATDPAAAAALTGHPPPAMHGVVTDWWAADEAPSTLPMLWVDGRPRPPGPVLNTAVISAAAPSYAPPGRHLISASALLTPDGAAPEESATRRHAADVLDADGHGWRLLKRHVVLDALPAQPPPLRVRRPVRIREGLWWCGDHRDTASIQGALVSGRRTAEQILRQGSPSGPS</sequence>
<dbReference type="InterPro" id="IPR002937">
    <property type="entry name" value="Amino_oxidase"/>
</dbReference>
<organism evidence="2 3">
    <name type="scientific">Mycobacterium helveticum</name>
    <dbReference type="NCBI Taxonomy" id="2592811"/>
    <lineage>
        <taxon>Bacteria</taxon>
        <taxon>Bacillati</taxon>
        <taxon>Actinomycetota</taxon>
        <taxon>Actinomycetes</taxon>
        <taxon>Mycobacteriales</taxon>
        <taxon>Mycobacteriaceae</taxon>
        <taxon>Mycobacterium</taxon>
    </lineage>
</organism>
<proteinExistence type="predicted"/>
<dbReference type="PANTHER" id="PTHR42841">
    <property type="entry name" value="AMINE OXIDASE"/>
    <property type="match status" value="1"/>
</dbReference>
<dbReference type="AlphaFoldDB" id="A0A557XUA9"/>
<gene>
    <name evidence="2" type="ORF">FPZ47_11645</name>
</gene>
<keyword evidence="3" id="KW-1185">Reference proteome</keyword>
<evidence type="ECO:0000259" key="1">
    <source>
        <dbReference type="Pfam" id="PF01593"/>
    </source>
</evidence>
<evidence type="ECO:0000313" key="3">
    <source>
        <dbReference type="Proteomes" id="UP000320513"/>
    </source>
</evidence>
<dbReference type="GO" id="GO:0016491">
    <property type="term" value="F:oxidoreductase activity"/>
    <property type="evidence" value="ECO:0007669"/>
    <property type="project" value="InterPro"/>
</dbReference>
<dbReference type="Pfam" id="PF01593">
    <property type="entry name" value="Amino_oxidase"/>
    <property type="match status" value="1"/>
</dbReference>
<dbReference type="Proteomes" id="UP000320513">
    <property type="component" value="Unassembled WGS sequence"/>
</dbReference>
<dbReference type="Gene3D" id="3.50.50.60">
    <property type="entry name" value="FAD/NAD(P)-binding domain"/>
    <property type="match status" value="1"/>
</dbReference>
<feature type="domain" description="Amine oxidase" evidence="1">
    <location>
        <begin position="15"/>
        <end position="411"/>
    </location>
</feature>
<reference evidence="2 3" key="1">
    <citation type="submission" date="2019-07" db="EMBL/GenBank/DDBJ databases">
        <title>New Mycobacterium species.</title>
        <authorList>
            <person name="Tortoli E."/>
            <person name="Ghielmetti G."/>
            <person name="Friedel U."/>
            <person name="Trovato A."/>
        </authorList>
    </citation>
    <scope>NUCLEOTIDE SEQUENCE [LARGE SCALE GENOMIC DNA]</scope>
    <source>
        <strain evidence="2 3">16-83</strain>
    </source>
</reference>
<comment type="caution">
    <text evidence="2">The sequence shown here is derived from an EMBL/GenBank/DDBJ whole genome shotgun (WGS) entry which is preliminary data.</text>
</comment>
<dbReference type="SUPFAM" id="SSF51905">
    <property type="entry name" value="FAD/NAD(P)-binding domain"/>
    <property type="match status" value="1"/>
</dbReference>
<name>A0A557XUA9_9MYCO</name>
<dbReference type="EMBL" id="VMQU01000040">
    <property type="protein sequence ID" value="TVS89577.1"/>
    <property type="molecule type" value="Genomic_DNA"/>
</dbReference>
<evidence type="ECO:0000313" key="2">
    <source>
        <dbReference type="EMBL" id="TVS89577.1"/>
    </source>
</evidence>
<dbReference type="InterPro" id="IPR036188">
    <property type="entry name" value="FAD/NAD-bd_sf"/>
</dbReference>
<protein>
    <submittedName>
        <fullName evidence="2">FAD-dependent oxidoreductase</fullName>
    </submittedName>
</protein>
<dbReference type="RefSeq" id="WP_144951417.1">
    <property type="nucleotide sequence ID" value="NZ_VMQU01000040.1"/>
</dbReference>
<accession>A0A557XUA9</accession>
<dbReference type="OrthoDB" id="9767561at2"/>